<evidence type="ECO:0000256" key="3">
    <source>
        <dbReference type="ARBA" id="ARBA00022989"/>
    </source>
</evidence>
<dbReference type="Pfam" id="PF00520">
    <property type="entry name" value="Ion_trans"/>
    <property type="match status" value="1"/>
</dbReference>
<dbReference type="Gene3D" id="3.40.50.300">
    <property type="entry name" value="P-loop containing nucleotide triphosphate hydrolases"/>
    <property type="match status" value="2"/>
</dbReference>
<dbReference type="InterPro" id="IPR001650">
    <property type="entry name" value="Helicase_C-like"/>
</dbReference>
<keyword evidence="3 7" id="KW-1133">Transmembrane helix</keyword>
<organism evidence="10 11">
    <name type="scientific">Durusdinium trenchii</name>
    <dbReference type="NCBI Taxonomy" id="1381693"/>
    <lineage>
        <taxon>Eukaryota</taxon>
        <taxon>Sar</taxon>
        <taxon>Alveolata</taxon>
        <taxon>Dinophyceae</taxon>
        <taxon>Suessiales</taxon>
        <taxon>Symbiodiniaceae</taxon>
        <taxon>Durusdinium</taxon>
    </lineage>
</organism>
<dbReference type="SMART" id="SM00487">
    <property type="entry name" value="DEXDc"/>
    <property type="match status" value="1"/>
</dbReference>
<dbReference type="Gene3D" id="1.20.120.350">
    <property type="entry name" value="Voltage-gated potassium channels. Chain C"/>
    <property type="match status" value="1"/>
</dbReference>
<keyword evidence="5" id="KW-0175">Coiled coil</keyword>
<dbReference type="PROSITE" id="PS51194">
    <property type="entry name" value="HELICASE_CTER"/>
    <property type="match status" value="1"/>
</dbReference>
<dbReference type="SUPFAM" id="SSF52540">
    <property type="entry name" value="P-loop containing nucleoside triphosphate hydrolases"/>
    <property type="match status" value="1"/>
</dbReference>
<feature type="compositionally biased region" description="Polar residues" evidence="6">
    <location>
        <begin position="953"/>
        <end position="975"/>
    </location>
</feature>
<feature type="transmembrane region" description="Helical" evidence="7">
    <location>
        <begin position="478"/>
        <end position="496"/>
    </location>
</feature>
<dbReference type="InterPro" id="IPR027417">
    <property type="entry name" value="P-loop_NTPase"/>
</dbReference>
<evidence type="ECO:0000256" key="1">
    <source>
        <dbReference type="ARBA" id="ARBA00004141"/>
    </source>
</evidence>
<dbReference type="Pfam" id="PF00271">
    <property type="entry name" value="Helicase_C"/>
    <property type="match status" value="1"/>
</dbReference>
<feature type="transmembrane region" description="Helical" evidence="7">
    <location>
        <begin position="542"/>
        <end position="568"/>
    </location>
</feature>
<dbReference type="InterPro" id="IPR006935">
    <property type="entry name" value="Helicase/UvrB_N"/>
</dbReference>
<dbReference type="Gene3D" id="1.10.287.70">
    <property type="match status" value="1"/>
</dbReference>
<feature type="transmembrane region" description="Helical" evidence="7">
    <location>
        <begin position="399"/>
        <end position="421"/>
    </location>
</feature>
<feature type="coiled-coil region" evidence="5">
    <location>
        <begin position="125"/>
        <end position="159"/>
    </location>
</feature>
<feature type="transmembrane region" description="Helical" evidence="7">
    <location>
        <begin position="1075"/>
        <end position="1093"/>
    </location>
</feature>
<evidence type="ECO:0000256" key="4">
    <source>
        <dbReference type="ARBA" id="ARBA00023136"/>
    </source>
</evidence>
<protein>
    <submittedName>
        <fullName evidence="10">Cation channel sperm-associated protein 1 (CatSper1)</fullName>
    </submittedName>
</protein>
<dbReference type="Pfam" id="PF04851">
    <property type="entry name" value="ResIII"/>
    <property type="match status" value="1"/>
</dbReference>
<keyword evidence="11" id="KW-1185">Reference proteome</keyword>
<dbReference type="InterPro" id="IPR005114">
    <property type="entry name" value="Helicase_assoc"/>
</dbReference>
<keyword evidence="2 7" id="KW-0812">Transmembrane</keyword>
<feature type="domain" description="Helicase ATP-binding" evidence="8">
    <location>
        <begin position="1412"/>
        <end position="1568"/>
    </location>
</feature>
<feature type="transmembrane region" description="Helical" evidence="7">
    <location>
        <begin position="1138"/>
        <end position="1160"/>
    </location>
</feature>
<feature type="region of interest" description="Disordered" evidence="6">
    <location>
        <begin position="854"/>
        <end position="904"/>
    </location>
</feature>
<feature type="compositionally biased region" description="Basic and acidic residues" evidence="6">
    <location>
        <begin position="854"/>
        <end position="864"/>
    </location>
</feature>
<accession>A0ABP0HL26</accession>
<dbReference type="Gene3D" id="6.10.140.530">
    <property type="match status" value="1"/>
</dbReference>
<keyword evidence="4 7" id="KW-0472">Membrane</keyword>
<feature type="domain" description="Helicase C-terminal" evidence="9">
    <location>
        <begin position="1588"/>
        <end position="1760"/>
    </location>
</feature>
<dbReference type="InterPro" id="IPR027359">
    <property type="entry name" value="Volt_channel_dom_sf"/>
</dbReference>
<sequence>MKRRDGYKMRSGDSAFVDKEAEYAKMLNELRPKAIEADPLGSFQSMETMLGNQRMEMHRLIHGFHDMAMRFLVRKEQSWRKAELDRQAVGAELEALKNSPLRSQSKASNKGNKDGSSNVVLLAQLERCREQLLDSERSLRDVQAENFELREQLAAIQAVGAGYGSILSPTSSKDVRWMPPAEPEVSDTKDSVAQFLEKLGCTSSNPLDRLERAQSKLEAWANSHHPKPDPVLAGLVDYQNMDLPNFVEEPDPATTAVAVAVPEQEETEAVEETEGFSYVRSAKNKRKSVKGGGRQTFSMKDKVQDIFAAQMSTRDKYKKSGVAQKIVRSTHFENLCMFVIFLNAIWIGIDMSLNDAEVLAYADAPFVVVENLFCCFFFFEILVRLLAFDRTWGAFKDRWFLFDFALVVLMVTETWIMFLIVRISTDPTQTQEQAFDSSVLRLLKLVRITRVARIARLLRQVPEVMILLKGIGVASRSVMFTCLILLCVIYIFAIALTQLSEDTPLGQAYFPTLADGMFSLLFHGCFFQGLPDFARLCFKENVMYGFSLLFFVVLAPLTVMNMIVGVLVEVVGIVAAAEQDAATKKSLLESLREALNKLDLHMINTITKAEFGKVVNRPDIVSIFLEAGIDIVALLRDPDIVFAGDSDMNLEEFLEEIITLRGANVATVKDLGQLKDSTGIEATARQSLVSWELGAELLSRFPLLKLKSPYYPYPLLPGDPICTPHFHNPLEEVSLADCQQLQEEEKRREDAFQGGVTHLISAQQRVHRLRLRLPGEEGDRRGLTLLVEELHQRLQVLETASQRYGERLKKHLEQLKGERCKNSNVAVDDLGKEVLSAEKRRAATLKALTREVQQRTAEYEDTRLEQQTPKVDDEVISELYPENDADEDNAETNAPAPEHAEKEQLEAQAAENLTDVQKENHTTNRTAQEAVQKELKAVQLVGSSKSIGDEQVFNESNTSNASEVLNSSNDTEVNDTNESNFSAAVFEQAHALVNVSAVSEASEDYHQQLMGELDRCGSQNVKDATLSNNPLRFTLKCFFQAPMIRCSPWIFDPKQHDGWFKETWITDQKVRLQSFWILALFVVLLLFFVFSVYREQMKKHTKEALGKRSKEELQAMEERALASSFDDLMGCVVDSSKVMIVVDVLTALIPISNIVLYALATEDVAEADERSVVSSSMVELCGRPGSRSLQSLQSSPRLPGSTLSAQPPLFEASEPLVDRESGACDGASAVAAWLGEEEVERIWKAFRAKALEAIHLGDLAPGIELELISALDLQTITWNQVPVKLKQQLRLPFRDKGIDSLALNLSVAVQAKDYAGTAHFSPLKPYVQQLIVATNHSTVLPEDWLRFTGARQRRYTAEEINAWRRGAAKAAARWMGEQKRKHRRAGSQVSRRLQRWPHQKDCLEQCRAFIANRTANAKKDFFVQMATGTGKSLVMADLLADLSPSGKACVIVPKLDLMEQMAKLLENALPSVFISRVGTGWRANLTADVFVCVRNSAWQLENVSFDLLLLDEAHHYEPSLHSDCTNHSGPYLRQVFSLKADKRVFFSATLVRNSPDFDFSLRPAIEAGVIQDYSILVPVVSEGDPRPSLVEIIQNLPLSRKILAFCNTVCEAKRFTKLLIDAGIPAGHYNADTKQSRRQQILSSFALNEAGGGIRVLVTVDVLSEGVDLPWADTCLFVAPRRGIRFRQCVGRVLRRETGKLDALVIAPPIVANPASGNLTEDRELRRLLQDLASVDPVFRRSLGEKKLGQTLPLAIKAGGLPGVTVEDVLEQAAELLDLRVLPSVLKLFQTTWESWYDRLRQYKEEHGNVLVSRKYKTADGYSLGTWVNTQRVAKARGELAAERVALLDEQGLRLELP</sequence>
<feature type="transmembrane region" description="Helical" evidence="7">
    <location>
        <begin position="365"/>
        <end position="387"/>
    </location>
</feature>
<dbReference type="EMBL" id="CAXAMM010000991">
    <property type="protein sequence ID" value="CAK8989839.1"/>
    <property type="molecule type" value="Genomic_DNA"/>
</dbReference>
<feature type="compositionally biased region" description="Acidic residues" evidence="6">
    <location>
        <begin position="881"/>
        <end position="890"/>
    </location>
</feature>
<evidence type="ECO:0000259" key="9">
    <source>
        <dbReference type="PROSITE" id="PS51194"/>
    </source>
</evidence>
<name>A0ABP0HL26_9DINO</name>
<comment type="caution">
    <text evidence="10">The sequence shown here is derived from an EMBL/GenBank/DDBJ whole genome shotgun (WGS) entry which is preliminary data.</text>
</comment>
<evidence type="ECO:0000259" key="8">
    <source>
        <dbReference type="PROSITE" id="PS51192"/>
    </source>
</evidence>
<evidence type="ECO:0000313" key="11">
    <source>
        <dbReference type="Proteomes" id="UP001642464"/>
    </source>
</evidence>
<dbReference type="InterPro" id="IPR050742">
    <property type="entry name" value="Helicase_Restrict-Modif_Enz"/>
</dbReference>
<comment type="subcellular location">
    <subcellularLocation>
        <location evidence="1">Membrane</location>
        <topology evidence="1">Multi-pass membrane protein</topology>
    </subcellularLocation>
</comment>
<evidence type="ECO:0000313" key="10">
    <source>
        <dbReference type="EMBL" id="CAK8989839.1"/>
    </source>
</evidence>
<dbReference type="SUPFAM" id="SSF81324">
    <property type="entry name" value="Voltage-gated potassium channels"/>
    <property type="match status" value="1"/>
</dbReference>
<dbReference type="SMART" id="SM00490">
    <property type="entry name" value="HELICc"/>
    <property type="match status" value="1"/>
</dbReference>
<dbReference type="InterPro" id="IPR014001">
    <property type="entry name" value="Helicase_ATP-bd"/>
</dbReference>
<dbReference type="Pfam" id="PF03457">
    <property type="entry name" value="HA"/>
    <property type="match status" value="1"/>
</dbReference>
<evidence type="ECO:0000256" key="7">
    <source>
        <dbReference type="SAM" id="Phobius"/>
    </source>
</evidence>
<gene>
    <name evidence="10" type="ORF">SCF082_LOCUS1990</name>
</gene>
<evidence type="ECO:0000256" key="5">
    <source>
        <dbReference type="SAM" id="Coils"/>
    </source>
</evidence>
<dbReference type="Proteomes" id="UP001642464">
    <property type="component" value="Unassembled WGS sequence"/>
</dbReference>
<dbReference type="PANTHER" id="PTHR47396">
    <property type="entry name" value="TYPE I RESTRICTION ENZYME ECOKI R PROTEIN"/>
    <property type="match status" value="1"/>
</dbReference>
<feature type="transmembrane region" description="Helical" evidence="7">
    <location>
        <begin position="335"/>
        <end position="353"/>
    </location>
</feature>
<feature type="region of interest" description="Disordered" evidence="6">
    <location>
        <begin position="949"/>
        <end position="975"/>
    </location>
</feature>
<dbReference type="PANTHER" id="PTHR47396:SF1">
    <property type="entry name" value="ATP-DEPENDENT HELICASE IRC3-RELATED"/>
    <property type="match status" value="1"/>
</dbReference>
<evidence type="ECO:0000256" key="2">
    <source>
        <dbReference type="ARBA" id="ARBA00022692"/>
    </source>
</evidence>
<proteinExistence type="predicted"/>
<evidence type="ECO:0000256" key="6">
    <source>
        <dbReference type="SAM" id="MobiDB-lite"/>
    </source>
</evidence>
<reference evidence="10 11" key="1">
    <citation type="submission" date="2024-02" db="EMBL/GenBank/DDBJ databases">
        <authorList>
            <person name="Chen Y."/>
            <person name="Shah S."/>
            <person name="Dougan E. K."/>
            <person name="Thang M."/>
            <person name="Chan C."/>
        </authorList>
    </citation>
    <scope>NUCLEOTIDE SEQUENCE [LARGE SCALE GENOMIC DNA]</scope>
</reference>
<dbReference type="InterPro" id="IPR005821">
    <property type="entry name" value="Ion_trans_dom"/>
</dbReference>
<dbReference type="PROSITE" id="PS51192">
    <property type="entry name" value="HELICASE_ATP_BIND_1"/>
    <property type="match status" value="1"/>
</dbReference>